<reference evidence="1" key="1">
    <citation type="submission" date="2023-03" db="EMBL/GenBank/DDBJ databases">
        <title>Chitinimonas shenzhenensis gen. nov., sp. nov., a novel member of family Burkholderiaceae isolated from activated sludge collected in Shen Zhen, China.</title>
        <authorList>
            <person name="Wang X."/>
        </authorList>
    </citation>
    <scope>NUCLEOTIDE SEQUENCE</scope>
    <source>
        <strain evidence="1">DQS-5</strain>
    </source>
</reference>
<proteinExistence type="predicted"/>
<accession>A0ABT7DZH2</accession>
<name>A0ABT7DZH2_9NEIS</name>
<sequence length="114" mass="12244">MDLQEANRRRAILVALSISAQYRLPIRPLRDILESVGHVLSLDRLRTDLSWLTEQGCIELGANDLAIAKDRGVDVAMGRTHIPGIARPTPTEVGSLSSALATTGINLAKALGGY</sequence>
<gene>
    <name evidence="1" type="ORF">PZA18_10480</name>
</gene>
<dbReference type="EMBL" id="JARRAF010000010">
    <property type="protein sequence ID" value="MDK2124478.1"/>
    <property type="molecule type" value="Genomic_DNA"/>
</dbReference>
<evidence type="ECO:0000313" key="2">
    <source>
        <dbReference type="Proteomes" id="UP001172778"/>
    </source>
</evidence>
<protein>
    <submittedName>
        <fullName evidence="1">ArsR family transcriptional regulator</fullName>
    </submittedName>
</protein>
<dbReference type="Proteomes" id="UP001172778">
    <property type="component" value="Unassembled WGS sequence"/>
</dbReference>
<keyword evidence="2" id="KW-1185">Reference proteome</keyword>
<evidence type="ECO:0000313" key="1">
    <source>
        <dbReference type="EMBL" id="MDK2124478.1"/>
    </source>
</evidence>
<organism evidence="1 2">
    <name type="scientific">Parachitinimonas caeni</name>
    <dbReference type="NCBI Taxonomy" id="3031301"/>
    <lineage>
        <taxon>Bacteria</taxon>
        <taxon>Pseudomonadati</taxon>
        <taxon>Pseudomonadota</taxon>
        <taxon>Betaproteobacteria</taxon>
        <taxon>Neisseriales</taxon>
        <taxon>Chitinibacteraceae</taxon>
        <taxon>Parachitinimonas</taxon>
    </lineage>
</organism>
<comment type="caution">
    <text evidence="1">The sequence shown here is derived from an EMBL/GenBank/DDBJ whole genome shotgun (WGS) entry which is preliminary data.</text>
</comment>
<dbReference type="RefSeq" id="WP_284100791.1">
    <property type="nucleotide sequence ID" value="NZ_JARRAF010000010.1"/>
</dbReference>